<reference evidence="2" key="1">
    <citation type="submission" date="2016-05" db="EMBL/GenBank/DDBJ databases">
        <authorList>
            <person name="Naeem Raeece"/>
        </authorList>
    </citation>
    <scope>NUCLEOTIDE SEQUENCE [LARGE SCALE GENOMIC DNA]</scope>
</reference>
<sequence>MSQGNNIFLHNPRLVRNFKQYIAHACIQLRGSPVASPLDEMYRRYVWSSLFRDLNYRRKKLYHSFYYAQSHIKYVMLVLFPVVIWSTRYKADTKLGYFFYINDEKLYPNVFSNEKDKDSSGYSKYLNYPSNLMKNRKWVNGTKFYLNDDITVEDAKKVIYQKVENIPNNIKLGCRGRMMDNNDNLALAVRAFCKRDPKIFIWEDEHAQFDELGRTGLVEVFCSHPNRKNFVCYMLHPSPFPGDLHHIPHAMPIFHA</sequence>
<evidence type="ECO:0000313" key="1">
    <source>
        <dbReference type="EMBL" id="SBS80666.1"/>
    </source>
</evidence>
<name>A0A1A8VMX3_PLAOA</name>
<gene>
    <name evidence="1" type="ORF">POVCU1_002200</name>
</gene>
<dbReference type="EMBL" id="FLQV01000047">
    <property type="protein sequence ID" value="SBS80666.1"/>
    <property type="molecule type" value="Genomic_DNA"/>
</dbReference>
<dbReference type="Proteomes" id="UP000078546">
    <property type="component" value="Unassembled WGS sequence"/>
</dbReference>
<accession>A0A1A8VMX3</accession>
<protein>
    <submittedName>
        <fullName evidence="1">Uncharacterized protein</fullName>
    </submittedName>
</protein>
<dbReference type="AlphaFoldDB" id="A0A1A8VMX3"/>
<proteinExistence type="predicted"/>
<organism evidence="1 2">
    <name type="scientific">Plasmodium ovale curtisi</name>
    <dbReference type="NCBI Taxonomy" id="864141"/>
    <lineage>
        <taxon>Eukaryota</taxon>
        <taxon>Sar</taxon>
        <taxon>Alveolata</taxon>
        <taxon>Apicomplexa</taxon>
        <taxon>Aconoidasida</taxon>
        <taxon>Haemosporida</taxon>
        <taxon>Plasmodiidae</taxon>
        <taxon>Plasmodium</taxon>
        <taxon>Plasmodium (Plasmodium)</taxon>
    </lineage>
</organism>
<evidence type="ECO:0000313" key="2">
    <source>
        <dbReference type="Proteomes" id="UP000078546"/>
    </source>
</evidence>
<dbReference type="CDD" id="cd17039">
    <property type="entry name" value="Ubl_ubiquitin_like"/>
    <property type="match status" value="1"/>
</dbReference>